<feature type="transmembrane region" description="Helical" evidence="2">
    <location>
        <begin position="77"/>
        <end position="99"/>
    </location>
</feature>
<evidence type="ECO:0000256" key="2">
    <source>
        <dbReference type="SAM" id="Phobius"/>
    </source>
</evidence>
<feature type="region of interest" description="Disordered" evidence="1">
    <location>
        <begin position="1"/>
        <end position="29"/>
    </location>
</feature>
<organism evidence="3 4">
    <name type="scientific">Colletotrichum spinosum</name>
    <dbReference type="NCBI Taxonomy" id="1347390"/>
    <lineage>
        <taxon>Eukaryota</taxon>
        <taxon>Fungi</taxon>
        <taxon>Dikarya</taxon>
        <taxon>Ascomycota</taxon>
        <taxon>Pezizomycotina</taxon>
        <taxon>Sordariomycetes</taxon>
        <taxon>Hypocreomycetidae</taxon>
        <taxon>Glomerellales</taxon>
        <taxon>Glomerellaceae</taxon>
        <taxon>Colletotrichum</taxon>
        <taxon>Colletotrichum orbiculare species complex</taxon>
    </lineage>
</organism>
<keyword evidence="2" id="KW-0472">Membrane</keyword>
<proteinExistence type="predicted"/>
<name>A0A4R8Q8Y1_9PEZI</name>
<keyword evidence="4" id="KW-1185">Reference proteome</keyword>
<dbReference type="Proteomes" id="UP000295083">
    <property type="component" value="Unassembled WGS sequence"/>
</dbReference>
<sequence length="102" mass="10829">MPEAPAPAPDTAPSQASPPPGTTSSTTPLAPPSTCALWIADNWEYVVGGTVFTHLAHYQYLTRVRKPNPNPLKNARFWALAGGGWMVSYLGIITAIAVAQAR</sequence>
<keyword evidence="2" id="KW-1133">Transmembrane helix</keyword>
<gene>
    <name evidence="3" type="ORF">C8035_v009988</name>
</gene>
<protein>
    <submittedName>
        <fullName evidence="3">Uncharacterized protein</fullName>
    </submittedName>
</protein>
<evidence type="ECO:0000256" key="1">
    <source>
        <dbReference type="SAM" id="MobiDB-lite"/>
    </source>
</evidence>
<dbReference type="EMBL" id="QAPG01000045">
    <property type="protein sequence ID" value="TDZ35117.1"/>
    <property type="molecule type" value="Genomic_DNA"/>
</dbReference>
<reference evidence="3 4" key="1">
    <citation type="submission" date="2018-11" db="EMBL/GenBank/DDBJ databases">
        <title>Genome sequence and assembly of Colletotrichum spinosum.</title>
        <authorList>
            <person name="Gan P."/>
            <person name="Shirasu K."/>
        </authorList>
    </citation>
    <scope>NUCLEOTIDE SEQUENCE [LARGE SCALE GENOMIC DNA]</scope>
    <source>
        <strain evidence="3 4">CBS 515.97</strain>
    </source>
</reference>
<evidence type="ECO:0000313" key="3">
    <source>
        <dbReference type="EMBL" id="TDZ35117.1"/>
    </source>
</evidence>
<feature type="compositionally biased region" description="Pro residues" evidence="1">
    <location>
        <begin position="1"/>
        <end position="21"/>
    </location>
</feature>
<evidence type="ECO:0000313" key="4">
    <source>
        <dbReference type="Proteomes" id="UP000295083"/>
    </source>
</evidence>
<accession>A0A4R8Q8Y1</accession>
<dbReference type="AlphaFoldDB" id="A0A4R8Q8Y1"/>
<keyword evidence="2" id="KW-0812">Transmembrane</keyword>
<comment type="caution">
    <text evidence="3">The sequence shown here is derived from an EMBL/GenBank/DDBJ whole genome shotgun (WGS) entry which is preliminary data.</text>
</comment>